<dbReference type="EMBL" id="JADEWZ010000034">
    <property type="protein sequence ID" value="MBE9117970.1"/>
    <property type="molecule type" value="Genomic_DNA"/>
</dbReference>
<protein>
    <recommendedName>
        <fullName evidence="6">Peptide deformylase</fullName>
        <shortName evidence="6">PDF</shortName>
        <ecNumber evidence="6">3.5.1.88</ecNumber>
    </recommendedName>
    <alternativeName>
        <fullName evidence="6">Polypeptide deformylase</fullName>
    </alternativeName>
</protein>
<comment type="caution">
    <text evidence="7">The sequence shown here is derived from an EMBL/GenBank/DDBJ whole genome shotgun (WGS) entry which is preliminary data.</text>
</comment>
<sequence>MDAPLEIAQLGNDILRRKAQSVERIDDPKIQSAIDNLIATARLKNGVGIAAPQVSRSYRLFIVASRPNERYPDAPEMEPTAMLNPGILSHGEERVKGWEGCLSVPGFRGLVPRYERIEVEYWDRQGRHNVRELSGFIARIFQHELDHLNGILFIDRAESPQDLVSEEDYWNLHH</sequence>
<evidence type="ECO:0000256" key="5">
    <source>
        <dbReference type="ARBA" id="ARBA00023004"/>
    </source>
</evidence>
<dbReference type="EC" id="3.5.1.88" evidence="6"/>
<dbReference type="FunFam" id="3.90.45.10:FF:000003">
    <property type="entry name" value="Peptide deformylase"/>
    <property type="match status" value="1"/>
</dbReference>
<keyword evidence="4 6" id="KW-0648">Protein biosynthesis</keyword>
<keyword evidence="8" id="KW-1185">Reference proteome</keyword>
<dbReference type="GO" id="GO:0042586">
    <property type="term" value="F:peptide deformylase activity"/>
    <property type="evidence" value="ECO:0007669"/>
    <property type="project" value="UniProtKB-UniRule"/>
</dbReference>
<evidence type="ECO:0000256" key="1">
    <source>
        <dbReference type="ARBA" id="ARBA00010759"/>
    </source>
</evidence>
<feature type="binding site" evidence="6">
    <location>
        <position position="143"/>
    </location>
    <ligand>
        <name>Fe cation</name>
        <dbReference type="ChEBI" id="CHEBI:24875"/>
    </ligand>
</feature>
<accession>A0A8J7JCY5</accession>
<dbReference type="Pfam" id="PF01327">
    <property type="entry name" value="Pep_deformylase"/>
    <property type="match status" value="1"/>
</dbReference>
<dbReference type="PRINTS" id="PR01576">
    <property type="entry name" value="PDEFORMYLASE"/>
</dbReference>
<dbReference type="GO" id="GO:0006412">
    <property type="term" value="P:translation"/>
    <property type="evidence" value="ECO:0007669"/>
    <property type="project" value="UniProtKB-UniRule"/>
</dbReference>
<dbReference type="Proteomes" id="UP000654482">
    <property type="component" value="Unassembled WGS sequence"/>
</dbReference>
<name>A0A8J7JCY5_9CYAN</name>
<feature type="binding site" evidence="6">
    <location>
        <position position="101"/>
    </location>
    <ligand>
        <name>Fe cation</name>
        <dbReference type="ChEBI" id="CHEBI:24875"/>
    </ligand>
</feature>
<evidence type="ECO:0000313" key="7">
    <source>
        <dbReference type="EMBL" id="MBE9117970.1"/>
    </source>
</evidence>
<proteinExistence type="inferred from homology"/>
<dbReference type="GO" id="GO:0046872">
    <property type="term" value="F:metal ion binding"/>
    <property type="evidence" value="ECO:0007669"/>
    <property type="project" value="UniProtKB-KW"/>
</dbReference>
<dbReference type="CDD" id="cd00487">
    <property type="entry name" value="Pep_deformylase"/>
    <property type="match status" value="1"/>
</dbReference>
<dbReference type="InterPro" id="IPR036821">
    <property type="entry name" value="Peptide_deformylase_sf"/>
</dbReference>
<reference evidence="7" key="1">
    <citation type="submission" date="2020-10" db="EMBL/GenBank/DDBJ databases">
        <authorList>
            <person name="Castelo-Branco R."/>
            <person name="Eusebio N."/>
            <person name="Adriana R."/>
            <person name="Vieira A."/>
            <person name="Brugerolle De Fraissinette N."/>
            <person name="Rezende De Castro R."/>
            <person name="Schneider M.P."/>
            <person name="Vasconcelos V."/>
            <person name="Leao P.N."/>
        </authorList>
    </citation>
    <scope>NUCLEOTIDE SEQUENCE</scope>
    <source>
        <strain evidence="7">LEGE 07157</strain>
    </source>
</reference>
<dbReference type="SUPFAM" id="SSF56420">
    <property type="entry name" value="Peptide deformylase"/>
    <property type="match status" value="1"/>
</dbReference>
<keyword evidence="2 6" id="KW-0479">Metal-binding</keyword>
<comment type="function">
    <text evidence="6">Removes the formyl group from the N-terminal Met of newly synthesized proteins. Requires at least a dipeptide for an efficient rate of reaction. N-terminal L-methionine is a prerequisite for activity but the enzyme has broad specificity at other positions.</text>
</comment>
<dbReference type="RefSeq" id="WP_194031055.1">
    <property type="nucleotide sequence ID" value="NZ_JADEWZ010000034.1"/>
</dbReference>
<evidence type="ECO:0000256" key="4">
    <source>
        <dbReference type="ARBA" id="ARBA00022917"/>
    </source>
</evidence>
<comment type="catalytic activity">
    <reaction evidence="6">
        <text>N-terminal N-formyl-L-methionyl-[peptide] + H2O = N-terminal L-methionyl-[peptide] + formate</text>
        <dbReference type="Rhea" id="RHEA:24420"/>
        <dbReference type="Rhea" id="RHEA-COMP:10639"/>
        <dbReference type="Rhea" id="RHEA-COMP:10640"/>
        <dbReference type="ChEBI" id="CHEBI:15377"/>
        <dbReference type="ChEBI" id="CHEBI:15740"/>
        <dbReference type="ChEBI" id="CHEBI:49298"/>
        <dbReference type="ChEBI" id="CHEBI:64731"/>
        <dbReference type="EC" id="3.5.1.88"/>
    </reaction>
</comment>
<feature type="active site" evidence="6">
    <location>
        <position position="144"/>
    </location>
</feature>
<dbReference type="InterPro" id="IPR023635">
    <property type="entry name" value="Peptide_deformylase"/>
</dbReference>
<dbReference type="NCBIfam" id="NF001159">
    <property type="entry name" value="PRK00150.1-3"/>
    <property type="match status" value="1"/>
</dbReference>
<feature type="binding site" evidence="6">
    <location>
        <position position="147"/>
    </location>
    <ligand>
        <name>Fe cation</name>
        <dbReference type="ChEBI" id="CHEBI:24875"/>
    </ligand>
</feature>
<comment type="similarity">
    <text evidence="1 6">Belongs to the polypeptide deformylase family.</text>
</comment>
<evidence type="ECO:0000313" key="8">
    <source>
        <dbReference type="Proteomes" id="UP000654482"/>
    </source>
</evidence>
<dbReference type="PIRSF" id="PIRSF004749">
    <property type="entry name" value="Pep_def"/>
    <property type="match status" value="1"/>
</dbReference>
<keyword evidence="3 6" id="KW-0378">Hydrolase</keyword>
<evidence type="ECO:0000256" key="6">
    <source>
        <dbReference type="HAMAP-Rule" id="MF_00163"/>
    </source>
</evidence>
<dbReference type="Gene3D" id="3.90.45.10">
    <property type="entry name" value="Peptide deformylase"/>
    <property type="match status" value="1"/>
</dbReference>
<evidence type="ECO:0000256" key="2">
    <source>
        <dbReference type="ARBA" id="ARBA00022723"/>
    </source>
</evidence>
<dbReference type="HAMAP" id="MF_00163">
    <property type="entry name" value="Pep_deformylase"/>
    <property type="match status" value="1"/>
</dbReference>
<dbReference type="NCBIfam" id="TIGR00079">
    <property type="entry name" value="pept_deformyl"/>
    <property type="match status" value="1"/>
</dbReference>
<dbReference type="PANTHER" id="PTHR10458:SF21">
    <property type="entry name" value="PEPTIDE DEFORMYLASE"/>
    <property type="match status" value="1"/>
</dbReference>
<gene>
    <name evidence="6 7" type="primary">def</name>
    <name evidence="7" type="ORF">IQ249_18900</name>
</gene>
<comment type="cofactor">
    <cofactor evidence="6">
        <name>Fe(2+)</name>
        <dbReference type="ChEBI" id="CHEBI:29033"/>
    </cofactor>
    <text evidence="6">Binds 1 Fe(2+) ion.</text>
</comment>
<evidence type="ECO:0000256" key="3">
    <source>
        <dbReference type="ARBA" id="ARBA00022801"/>
    </source>
</evidence>
<dbReference type="AlphaFoldDB" id="A0A8J7JCY5"/>
<organism evidence="7 8">
    <name type="scientific">Lusitaniella coriacea LEGE 07157</name>
    <dbReference type="NCBI Taxonomy" id="945747"/>
    <lineage>
        <taxon>Bacteria</taxon>
        <taxon>Bacillati</taxon>
        <taxon>Cyanobacteriota</taxon>
        <taxon>Cyanophyceae</taxon>
        <taxon>Spirulinales</taxon>
        <taxon>Lusitaniellaceae</taxon>
        <taxon>Lusitaniella</taxon>
    </lineage>
</organism>
<keyword evidence="5 6" id="KW-0408">Iron</keyword>
<dbReference type="PANTHER" id="PTHR10458">
    <property type="entry name" value="PEPTIDE DEFORMYLASE"/>
    <property type="match status" value="1"/>
</dbReference>